<feature type="region of interest" description="Disordered" evidence="1">
    <location>
        <begin position="642"/>
        <end position="679"/>
    </location>
</feature>
<dbReference type="eggNOG" id="COG2801">
    <property type="taxonomic scope" value="Bacteria"/>
</dbReference>
<sequence>MEYLGDKLCMEYSELVPEVLDRDNFYYHKRNGNITVHGEGGNGRKILIEFDSLPIKHRAKVREIYGDPYEYASKQPILNSLVWDYDAQRFYTEYLLPNGDKLPASDKDINGKSQINYVHRYTEAATWLNMLGRLTSDKTALKRELNISVMAFWEIATDMIKLKKVNIPSNAKRLKEKIRIYKEGGYESLVEKHKFGNDYSKKVKDEEAESLLKGFLSHRNKFDDTVIADKYNVWAKETGRQSISPGAVGYWRKKWKSYLMLEREGVAKLYTTISKQNQRERPSAPLLLINSDDNVLDAFFRCPAHTVTTVDGKVKEIAKNDWFRPVLYVVMDAHNDYILGYAIGANVTIELVKEAYRNAFWHVYDMTGDAYMWQQIQTDHWGISGKNTTELEHFYNGMATFTPAGLKNSQAKYVERAFGIIWHQKLKECFLTNYSGHNVKAKEQLNPDSLHTRDFPHVEDGLSMVEAFIYELRQSKRKGCELTREQEWIKNFNASAKSKKKLLTPEMRLQMLGKRHEYTNQITTKGVTPTLLGQKLVFELSQEDIFNHIGKDVQVIYDERDLSQVLITDGKGLRMVASQYEKLPSAIADYKEGDKERINAAMAEKKTILPKIQEWGNAWKDTLSRGGIDSESRLKAGVLTKGINHNDQRNYTPKGLNKPVKAGKPTKSIKEDQSIFDEY</sequence>
<evidence type="ECO:0000313" key="2">
    <source>
        <dbReference type="EMBL" id="AEL23877.1"/>
    </source>
</evidence>
<dbReference type="EMBL" id="CP002955">
    <property type="protein sequence ID" value="AEL23877.1"/>
    <property type="molecule type" value="Genomic_DNA"/>
</dbReference>
<accession>G0J0G1</accession>
<dbReference type="Gene3D" id="3.30.420.10">
    <property type="entry name" value="Ribonuclease H-like superfamily/Ribonuclease H"/>
    <property type="match status" value="1"/>
</dbReference>
<dbReference type="Proteomes" id="UP000001635">
    <property type="component" value="Chromosome"/>
</dbReference>
<dbReference type="SUPFAM" id="SSF53098">
    <property type="entry name" value="Ribonuclease H-like"/>
    <property type="match status" value="1"/>
</dbReference>
<evidence type="ECO:0000313" key="3">
    <source>
        <dbReference type="Proteomes" id="UP000001635"/>
    </source>
</evidence>
<reference evidence="3" key="1">
    <citation type="submission" date="2011-07" db="EMBL/GenBank/DDBJ databases">
        <title>The complete genome of Cyclobacterium marinum DSM 745.</title>
        <authorList>
            <person name="Lucas S."/>
            <person name="Han J."/>
            <person name="Lapidus A."/>
            <person name="Bruce D."/>
            <person name="Goodwin L."/>
            <person name="Pitluck S."/>
            <person name="Peters L."/>
            <person name="Kyrpides N."/>
            <person name="Mavromatis K."/>
            <person name="Ivanova N."/>
            <person name="Ovchinnikova G."/>
            <person name="Chertkov O."/>
            <person name="Detter J.C."/>
            <person name="Tapia R."/>
            <person name="Han C."/>
            <person name="Land M."/>
            <person name="Hauser L."/>
            <person name="Markowitz V."/>
            <person name="Cheng J.-F."/>
            <person name="Hugenholtz P."/>
            <person name="Woyke T."/>
            <person name="Wu D."/>
            <person name="Tindall B."/>
            <person name="Schuetze A."/>
            <person name="Brambilla E."/>
            <person name="Klenk H.-P."/>
            <person name="Eisen J.A."/>
        </authorList>
    </citation>
    <scope>NUCLEOTIDE SEQUENCE [LARGE SCALE GENOMIC DNA]</scope>
    <source>
        <strain evidence="3">ATCC 25205 / DSM 745 / LMG 13164 / NCIMB 1802</strain>
    </source>
</reference>
<dbReference type="STRING" id="880070.Cycma_0093"/>
<dbReference type="InterPro" id="IPR036397">
    <property type="entry name" value="RNaseH_sf"/>
</dbReference>
<proteinExistence type="predicted"/>
<name>G0J0G1_CYCMS</name>
<gene>
    <name evidence="2" type="ordered locus">Cycma_0093</name>
</gene>
<dbReference type="GO" id="GO:0003676">
    <property type="term" value="F:nucleic acid binding"/>
    <property type="evidence" value="ECO:0007669"/>
    <property type="project" value="InterPro"/>
</dbReference>
<evidence type="ECO:0000256" key="1">
    <source>
        <dbReference type="SAM" id="MobiDB-lite"/>
    </source>
</evidence>
<dbReference type="RefSeq" id="WP_014018176.1">
    <property type="nucleotide sequence ID" value="NC_015914.1"/>
</dbReference>
<dbReference type="InterPro" id="IPR012337">
    <property type="entry name" value="RNaseH-like_sf"/>
</dbReference>
<protein>
    <submittedName>
        <fullName evidence="2">Uncharacterized protein</fullName>
    </submittedName>
</protein>
<dbReference type="AlphaFoldDB" id="G0J0G1"/>
<dbReference type="HOGENOM" id="CLU_404770_0_0_10"/>
<organism evidence="2 3">
    <name type="scientific">Cyclobacterium marinum (strain ATCC 25205 / DSM 745 / LMG 13164 / NCIMB 1802)</name>
    <name type="common">Flectobacillus marinus</name>
    <dbReference type="NCBI Taxonomy" id="880070"/>
    <lineage>
        <taxon>Bacteria</taxon>
        <taxon>Pseudomonadati</taxon>
        <taxon>Bacteroidota</taxon>
        <taxon>Cytophagia</taxon>
        <taxon>Cytophagales</taxon>
        <taxon>Cyclobacteriaceae</taxon>
        <taxon>Cyclobacterium</taxon>
    </lineage>
</organism>
<keyword evidence="3" id="KW-1185">Reference proteome</keyword>
<dbReference type="KEGG" id="cmr:Cycma_0093"/>